<keyword evidence="4" id="KW-1185">Reference proteome</keyword>
<organism evidence="3 4">
    <name type="scientific">Pseudonaja textilis</name>
    <name type="common">Eastern brown snake</name>
    <dbReference type="NCBI Taxonomy" id="8673"/>
    <lineage>
        <taxon>Eukaryota</taxon>
        <taxon>Metazoa</taxon>
        <taxon>Chordata</taxon>
        <taxon>Craniata</taxon>
        <taxon>Vertebrata</taxon>
        <taxon>Euteleostomi</taxon>
        <taxon>Lepidosauria</taxon>
        <taxon>Squamata</taxon>
        <taxon>Bifurcata</taxon>
        <taxon>Unidentata</taxon>
        <taxon>Episquamata</taxon>
        <taxon>Toxicofera</taxon>
        <taxon>Serpentes</taxon>
        <taxon>Colubroidea</taxon>
        <taxon>Elapidae</taxon>
        <taxon>Hydrophiinae</taxon>
        <taxon>Pseudonaja</taxon>
    </lineage>
</organism>
<keyword evidence="1" id="KW-0175">Coiled coil</keyword>
<dbReference type="GO" id="GO:0010389">
    <property type="term" value="P:regulation of G2/M transition of mitotic cell cycle"/>
    <property type="evidence" value="ECO:0007669"/>
    <property type="project" value="TreeGrafter"/>
</dbReference>
<sequence length="95" mass="11640">MSWVVEEWKEGLSIRVLQKIHDLESQAEKFKKERQQRQFQLESLEAALEKQKQKVYSYTTICWYLHVGKQQNVVPILYIWEHVFQCFCLKKKPFY</sequence>
<feature type="coiled-coil region" evidence="1">
    <location>
        <begin position="27"/>
        <end position="54"/>
    </location>
</feature>
<dbReference type="GeneTree" id="ENSGT00730000111187"/>
<accession>A0A670Z715</accession>
<reference evidence="3" key="2">
    <citation type="submission" date="2025-09" db="UniProtKB">
        <authorList>
            <consortium name="Ensembl"/>
        </authorList>
    </citation>
    <scope>IDENTIFICATION</scope>
</reference>
<dbReference type="Proteomes" id="UP000472273">
    <property type="component" value="Unplaced"/>
</dbReference>
<dbReference type="GO" id="GO:0008017">
    <property type="term" value="F:microtubule binding"/>
    <property type="evidence" value="ECO:0007669"/>
    <property type="project" value="InterPro"/>
</dbReference>
<feature type="domain" description="Centromere protein Cenp-F N-terminal" evidence="2">
    <location>
        <begin position="1"/>
        <end position="58"/>
    </location>
</feature>
<protein>
    <recommendedName>
        <fullName evidence="2">Centromere protein Cenp-F N-terminal domain-containing protein</fullName>
    </recommendedName>
</protein>
<dbReference type="InterPro" id="IPR043513">
    <property type="entry name" value="Cenp-F"/>
</dbReference>
<dbReference type="GO" id="GO:0005634">
    <property type="term" value="C:nucleus"/>
    <property type="evidence" value="ECO:0007669"/>
    <property type="project" value="TreeGrafter"/>
</dbReference>
<dbReference type="InterPro" id="IPR018463">
    <property type="entry name" value="Centromere_CenpF_N"/>
</dbReference>
<dbReference type="Ensembl" id="ENSPTXT00000019516.1">
    <property type="protein sequence ID" value="ENSPTXP00000018939.1"/>
    <property type="gene ID" value="ENSPTXG00000013069.1"/>
</dbReference>
<dbReference type="PANTHER" id="PTHR18874">
    <property type="entry name" value="CMF/LEK/CENP CELL DIVISION-RELATED"/>
    <property type="match status" value="1"/>
</dbReference>
<proteinExistence type="predicted"/>
<evidence type="ECO:0000259" key="2">
    <source>
        <dbReference type="Pfam" id="PF10481"/>
    </source>
</evidence>
<dbReference type="GO" id="GO:0000922">
    <property type="term" value="C:spindle pole"/>
    <property type="evidence" value="ECO:0007669"/>
    <property type="project" value="TreeGrafter"/>
</dbReference>
<dbReference type="GO" id="GO:0051310">
    <property type="term" value="P:metaphase chromosome alignment"/>
    <property type="evidence" value="ECO:0007669"/>
    <property type="project" value="TreeGrafter"/>
</dbReference>
<dbReference type="Pfam" id="PF10481">
    <property type="entry name" value="CENP-F_N"/>
    <property type="match status" value="1"/>
</dbReference>
<evidence type="ECO:0000256" key="1">
    <source>
        <dbReference type="SAM" id="Coils"/>
    </source>
</evidence>
<dbReference type="GO" id="GO:0000775">
    <property type="term" value="C:chromosome, centromeric region"/>
    <property type="evidence" value="ECO:0007669"/>
    <property type="project" value="InterPro"/>
</dbReference>
<evidence type="ECO:0000313" key="3">
    <source>
        <dbReference type="Ensembl" id="ENSPTXP00000018939.1"/>
    </source>
</evidence>
<reference evidence="3" key="1">
    <citation type="submission" date="2025-08" db="UniProtKB">
        <authorList>
            <consortium name="Ensembl"/>
        </authorList>
    </citation>
    <scope>IDENTIFICATION</scope>
</reference>
<evidence type="ECO:0000313" key="4">
    <source>
        <dbReference type="Proteomes" id="UP000472273"/>
    </source>
</evidence>
<dbReference type="AlphaFoldDB" id="A0A670Z715"/>
<dbReference type="GO" id="GO:0000278">
    <property type="term" value="P:mitotic cell cycle"/>
    <property type="evidence" value="ECO:0007669"/>
    <property type="project" value="TreeGrafter"/>
</dbReference>
<dbReference type="PANTHER" id="PTHR18874:SF10">
    <property type="entry name" value="CENTROMERE PROTEIN F"/>
    <property type="match status" value="1"/>
</dbReference>
<name>A0A670Z715_PSETE</name>
<dbReference type="GO" id="GO:0070840">
    <property type="term" value="F:dynein complex binding"/>
    <property type="evidence" value="ECO:0007669"/>
    <property type="project" value="TreeGrafter"/>
</dbReference>